<evidence type="ECO:0000259" key="1">
    <source>
        <dbReference type="Pfam" id="PF00148"/>
    </source>
</evidence>
<dbReference type="Gene3D" id="3.40.50.12380">
    <property type="entry name" value="Nitrogenase MoFe cofactor biosynthesis protein NifE, C-terminal"/>
    <property type="match status" value="1"/>
</dbReference>
<dbReference type="InterPro" id="IPR049939">
    <property type="entry name" value="NifE-like"/>
</dbReference>
<sequence length="512" mass="56764">MSYFDQKVPPKREDRLKAVIAHQDSICGLAKRCEGKGGKSCLIDDGERGFTQGSICLLLPALAMLNTLPDNVVLLHSALGCGSCTHSQNANVRVGSAVRQGKARDGIWLSTALDETDVISGGEPKLEQAIIEADRRYRPATIAIVAGCVPGIIGDDIDGVAQKLQTQVSAKLLPVHCEGFKTKIWATAYDAVYHTIGRNLLEERGVTDPKPEEALAVLREQEREARTVNLMNVSSMGRVDEQELERLLTALGLEVNVFPVFSHPDSFVKATRAALSISTCPTHDDYFLGYLQERFDVPSIIRHMPIGIANTSLWLRDVAAVFGAEEQVERLIAVEEAELREALEEFRPLFQGKRVFISAGEFRALATANLLQEIGFEVVGIRSFHHDEFADEEYGKLAKEAKTDYVVDIANVQPFEEANLLNRLKPDLFLGHANGNMTAAKLGIPTHVIYNTGLAYIGYRGAYEIARRLHRQLKNPAYNRNLAANLWLPYTENWYGAEPFSYLNTRGRAENE</sequence>
<comment type="caution">
    <text evidence="2">The sequence shown here is derived from an EMBL/GenBank/DDBJ whole genome shotgun (WGS) entry which is preliminary data.</text>
</comment>
<dbReference type="AlphaFoldDB" id="A0A9W6G2Z9"/>
<feature type="domain" description="Nitrogenase/oxidoreductase component 1" evidence="1">
    <location>
        <begin position="56"/>
        <end position="473"/>
    </location>
</feature>
<dbReference type="SUPFAM" id="SSF53807">
    <property type="entry name" value="Helical backbone' metal receptor"/>
    <property type="match status" value="1"/>
</dbReference>
<evidence type="ECO:0000313" key="3">
    <source>
        <dbReference type="Proteomes" id="UP001144352"/>
    </source>
</evidence>
<dbReference type="Proteomes" id="UP001144352">
    <property type="component" value="Unassembled WGS sequence"/>
</dbReference>
<keyword evidence="3" id="KW-1185">Reference proteome</keyword>
<proteinExistence type="predicted"/>
<dbReference type="PANTHER" id="PTHR42956">
    <property type="entry name" value="NITROGENASE IRON-MOLYBDENUM COFACTOR BIOSYNTHESIS PROTEIN NIFE"/>
    <property type="match status" value="1"/>
</dbReference>
<name>A0A9W6G2Z9_9BACT</name>
<dbReference type="PANTHER" id="PTHR42956:SF1">
    <property type="entry name" value="NITROGENASE IRON-MOLYBDENUM COFACTOR BIOSYNTHESIS PROTEIN NIFE"/>
    <property type="match status" value="1"/>
</dbReference>
<dbReference type="EMBL" id="BSDS01000002">
    <property type="protein sequence ID" value="GLI39429.1"/>
    <property type="molecule type" value="Genomic_DNA"/>
</dbReference>
<dbReference type="GO" id="GO:0016491">
    <property type="term" value="F:oxidoreductase activity"/>
    <property type="evidence" value="ECO:0007669"/>
    <property type="project" value="InterPro"/>
</dbReference>
<accession>A0A9W6G2Z9</accession>
<dbReference type="RefSeq" id="WP_214186597.1">
    <property type="nucleotide sequence ID" value="NZ_BSDS01000002.1"/>
</dbReference>
<protein>
    <submittedName>
        <fullName evidence="2">Nitrogenase</fullName>
    </submittedName>
</protein>
<gene>
    <name evidence="2" type="ORF">GHYDROH2_29300</name>
</gene>
<dbReference type="Gene3D" id="3.40.50.1980">
    <property type="entry name" value="Nitrogenase molybdenum iron protein domain"/>
    <property type="match status" value="1"/>
</dbReference>
<dbReference type="Pfam" id="PF00148">
    <property type="entry name" value="Oxidored_nitro"/>
    <property type="match status" value="1"/>
</dbReference>
<dbReference type="InterPro" id="IPR000510">
    <property type="entry name" value="Nase/OxRdtase_comp1"/>
</dbReference>
<reference evidence="2" key="1">
    <citation type="submission" date="2022-12" db="EMBL/GenBank/DDBJ databases">
        <title>Reference genome sequencing for broad-spectrum identification of bacterial and archaeal isolates by mass spectrometry.</title>
        <authorList>
            <person name="Sekiguchi Y."/>
            <person name="Tourlousse D.M."/>
        </authorList>
    </citation>
    <scope>NUCLEOTIDE SEQUENCE</scope>
    <source>
        <strain evidence="2">H2</strain>
    </source>
</reference>
<organism evidence="2 3">
    <name type="scientific">Geobacter hydrogenophilus</name>
    <dbReference type="NCBI Taxonomy" id="40983"/>
    <lineage>
        <taxon>Bacteria</taxon>
        <taxon>Pseudomonadati</taxon>
        <taxon>Thermodesulfobacteriota</taxon>
        <taxon>Desulfuromonadia</taxon>
        <taxon>Geobacterales</taxon>
        <taxon>Geobacteraceae</taxon>
        <taxon>Geobacter</taxon>
    </lineage>
</organism>
<evidence type="ECO:0000313" key="2">
    <source>
        <dbReference type="EMBL" id="GLI39429.1"/>
    </source>
</evidence>